<feature type="transmembrane region" description="Helical" evidence="9">
    <location>
        <begin position="379"/>
        <end position="399"/>
    </location>
</feature>
<evidence type="ECO:0000256" key="9">
    <source>
        <dbReference type="SAM" id="Phobius"/>
    </source>
</evidence>
<evidence type="ECO:0000259" key="10">
    <source>
        <dbReference type="PROSITE" id="PS51105"/>
    </source>
</evidence>
<evidence type="ECO:0000313" key="12">
    <source>
        <dbReference type="Proteomes" id="UP001596132"/>
    </source>
</evidence>
<keyword evidence="2 8" id="KW-0813">Transport</keyword>
<dbReference type="PIRSF" id="PIRSF006351">
    <property type="entry name" value="PTS_EIIC-Cellobiose"/>
    <property type="match status" value="1"/>
</dbReference>
<evidence type="ECO:0000256" key="6">
    <source>
        <dbReference type="ARBA" id="ARBA00022989"/>
    </source>
</evidence>
<evidence type="ECO:0000256" key="2">
    <source>
        <dbReference type="ARBA" id="ARBA00022448"/>
    </source>
</evidence>
<organism evidence="11 12">
    <name type="scientific">Aeromonas eucrenophila</name>
    <dbReference type="NCBI Taxonomy" id="649"/>
    <lineage>
        <taxon>Bacteria</taxon>
        <taxon>Pseudomonadati</taxon>
        <taxon>Pseudomonadota</taxon>
        <taxon>Gammaproteobacteria</taxon>
        <taxon>Aeromonadales</taxon>
        <taxon>Aeromonadaceae</taxon>
        <taxon>Aeromonas</taxon>
    </lineage>
</organism>
<dbReference type="InterPro" id="IPR004501">
    <property type="entry name" value="PTS_EIIC_3"/>
</dbReference>
<dbReference type="InterPro" id="IPR004796">
    <property type="entry name" value="PTS_IIC_cello"/>
</dbReference>
<keyword evidence="6 9" id="KW-1133">Transmembrane helix</keyword>
<feature type="transmembrane region" description="Helical" evidence="9">
    <location>
        <begin position="298"/>
        <end position="317"/>
    </location>
</feature>
<accession>A0ABW0YHC5</accession>
<feature type="transmembrane region" description="Helical" evidence="9">
    <location>
        <begin position="350"/>
        <end position="372"/>
    </location>
</feature>
<dbReference type="InterPro" id="IPR051088">
    <property type="entry name" value="PTS_Sugar-EIIC/EIIB"/>
</dbReference>
<dbReference type="NCBIfam" id="TIGR00359">
    <property type="entry name" value="cello_pts_IIC"/>
    <property type="match status" value="1"/>
</dbReference>
<feature type="transmembrane region" description="Helical" evidence="9">
    <location>
        <begin position="250"/>
        <end position="273"/>
    </location>
</feature>
<evidence type="ECO:0000256" key="1">
    <source>
        <dbReference type="ARBA" id="ARBA00004651"/>
    </source>
</evidence>
<dbReference type="InterPro" id="IPR003352">
    <property type="entry name" value="PTS_EIIC"/>
</dbReference>
<sequence>MARDAMNNANTKDPIEKYVMPLAQRLGNNRHLIAIRDGMALVMPFMIIGSLFLILAFLPFPGYEEYMTESGLMDKLLLPVGATYDLIAIFATLGVAYRLAQKYTQLDPIIAAAVALAAYMLVTPYNITHTIEATGEEISVSGINLAYMGSAGMFLGILIAIYATEVYRWLMVRNISFKLPDSVPPAVLKSFAALIPAFVVLTSLWLVRLAIEAADLGNLHTIIENILTAPLKLIGGSYIGALVATTMEHALWAVGIHGSNIVSSIMLPIWLVFTDENRIAFQAGTEIKNIITDQTNSIFLNFGGSGSMMALVLLLAFRARSEQCRSIGKLGLPSSLFNISEPIMFGLPVVLNPIMVIPFILAPVVGLTLTYIGMASGLVALPAGISVPWTTPIFIGGYLSTGGHISGAVMQLINLLAAMAIYYPFMKKWDSICLANEKMVTQETPEEDEKAALSF</sequence>
<protein>
    <recommendedName>
        <fullName evidence="8">Permease IIC component</fullName>
    </recommendedName>
</protein>
<dbReference type="PANTHER" id="PTHR33989:SF11">
    <property type="entry name" value="LICHENAN PERMEASE IIC COMPONENT"/>
    <property type="match status" value="1"/>
</dbReference>
<comment type="subcellular location">
    <subcellularLocation>
        <location evidence="1">Cell membrane</location>
        <topology evidence="1">Multi-pass membrane protein</topology>
    </subcellularLocation>
</comment>
<feature type="transmembrane region" description="Helical" evidence="9">
    <location>
        <begin position="76"/>
        <end position="97"/>
    </location>
</feature>
<comment type="caution">
    <text evidence="11">The sequence shown here is derived from an EMBL/GenBank/DDBJ whole genome shotgun (WGS) entry which is preliminary data.</text>
</comment>
<dbReference type="RefSeq" id="WP_378052194.1">
    <property type="nucleotide sequence ID" value="NZ_JBHSPP010000016.1"/>
</dbReference>
<name>A0ABW0YHC5_9GAMM</name>
<dbReference type="NCBIfam" id="TIGR00410">
    <property type="entry name" value="lacE"/>
    <property type="match status" value="1"/>
</dbReference>
<comment type="function">
    <text evidence="8">The phosphoenolpyruvate-dependent sugar phosphotransferase system (PTS), a major carbohydrate active -transport system, catalyzes the phosphorylation of incoming sugar substrates concomitant with their translocation across the cell membrane.</text>
</comment>
<feature type="transmembrane region" description="Helical" evidence="9">
    <location>
        <begin position="40"/>
        <end position="60"/>
    </location>
</feature>
<feature type="transmembrane region" description="Helical" evidence="9">
    <location>
        <begin position="109"/>
        <end position="127"/>
    </location>
</feature>
<dbReference type="PANTHER" id="PTHR33989">
    <property type="match status" value="1"/>
</dbReference>
<evidence type="ECO:0000256" key="7">
    <source>
        <dbReference type="ARBA" id="ARBA00023136"/>
    </source>
</evidence>
<evidence type="ECO:0000256" key="4">
    <source>
        <dbReference type="ARBA" id="ARBA00022597"/>
    </source>
</evidence>
<evidence type="ECO:0000256" key="8">
    <source>
        <dbReference type="PIRNR" id="PIRNR006351"/>
    </source>
</evidence>
<dbReference type="GO" id="GO:0016740">
    <property type="term" value="F:transferase activity"/>
    <property type="evidence" value="ECO:0007669"/>
    <property type="project" value="UniProtKB-KW"/>
</dbReference>
<feature type="domain" description="PTS EIIC type-3" evidence="10">
    <location>
        <begin position="15"/>
        <end position="425"/>
    </location>
</feature>
<keyword evidence="12" id="KW-1185">Reference proteome</keyword>
<gene>
    <name evidence="11" type="primary">celB</name>
    <name evidence="11" type="ORF">ACFPVW_15815</name>
</gene>
<evidence type="ECO:0000313" key="11">
    <source>
        <dbReference type="EMBL" id="MFC5707483.1"/>
    </source>
</evidence>
<dbReference type="PROSITE" id="PS51105">
    <property type="entry name" value="PTS_EIIC_TYPE_3"/>
    <property type="match status" value="1"/>
</dbReference>
<evidence type="ECO:0000256" key="5">
    <source>
        <dbReference type="ARBA" id="ARBA00022692"/>
    </source>
</evidence>
<dbReference type="EMBL" id="JBHSPP010000016">
    <property type="protein sequence ID" value="MFC5707483.1"/>
    <property type="molecule type" value="Genomic_DNA"/>
</dbReference>
<reference evidence="12" key="1">
    <citation type="journal article" date="2019" name="Int. J. Syst. Evol. Microbiol.">
        <title>The Global Catalogue of Microorganisms (GCM) 10K type strain sequencing project: providing services to taxonomists for standard genome sequencing and annotation.</title>
        <authorList>
            <consortium name="The Broad Institute Genomics Platform"/>
            <consortium name="The Broad Institute Genome Sequencing Center for Infectious Disease"/>
            <person name="Wu L."/>
            <person name="Ma J."/>
        </authorList>
    </citation>
    <scope>NUCLEOTIDE SEQUENCE [LARGE SCALE GENOMIC DNA]</scope>
    <source>
        <strain evidence="12">KCTC 15012</strain>
    </source>
</reference>
<feature type="transmembrane region" description="Helical" evidence="9">
    <location>
        <begin position="147"/>
        <end position="170"/>
    </location>
</feature>
<dbReference type="Pfam" id="PF02378">
    <property type="entry name" value="PTS_EIIC"/>
    <property type="match status" value="1"/>
</dbReference>
<keyword evidence="5 9" id="KW-0812">Transmembrane</keyword>
<proteinExistence type="predicted"/>
<evidence type="ECO:0000256" key="3">
    <source>
        <dbReference type="ARBA" id="ARBA00022475"/>
    </source>
</evidence>
<keyword evidence="3 8" id="KW-1003">Cell membrane</keyword>
<keyword evidence="11" id="KW-0808">Transferase</keyword>
<feature type="transmembrane region" description="Helical" evidence="9">
    <location>
        <begin position="405"/>
        <end position="425"/>
    </location>
</feature>
<keyword evidence="4 8" id="KW-0762">Sugar transport</keyword>
<dbReference type="Proteomes" id="UP001596132">
    <property type="component" value="Unassembled WGS sequence"/>
</dbReference>
<feature type="transmembrane region" description="Helical" evidence="9">
    <location>
        <begin position="191"/>
        <end position="211"/>
    </location>
</feature>
<keyword evidence="7 8" id="KW-0472">Membrane</keyword>